<dbReference type="InterPro" id="IPR006900">
    <property type="entry name" value="Sec23/24_helical_dom"/>
</dbReference>
<keyword evidence="3" id="KW-0653">Protein transport</keyword>
<dbReference type="PANTHER" id="PTHR13803">
    <property type="entry name" value="SEC24-RELATED PROTEIN"/>
    <property type="match status" value="1"/>
</dbReference>
<dbReference type="SUPFAM" id="SSF52047">
    <property type="entry name" value="RNI-like"/>
    <property type="match status" value="1"/>
</dbReference>
<dbReference type="InterPro" id="IPR036180">
    <property type="entry name" value="Gelsolin-like_dom_sf"/>
</dbReference>
<feature type="domain" description="Zinc finger Sec23/Sec24-type" evidence="6">
    <location>
        <begin position="1116"/>
        <end position="1154"/>
    </location>
</feature>
<dbReference type="Gene3D" id="2.60.40.1670">
    <property type="entry name" value="beta-sandwich domain of Sec23/24"/>
    <property type="match status" value="1"/>
</dbReference>
<evidence type="ECO:0000256" key="3">
    <source>
        <dbReference type="ARBA" id="ARBA00022927"/>
    </source>
</evidence>
<dbReference type="InterPro" id="IPR036465">
    <property type="entry name" value="vWFA_dom_sf"/>
</dbReference>
<feature type="domain" description="Sec23/Sec24 helical" evidence="8">
    <location>
        <begin position="1531"/>
        <end position="1632"/>
    </location>
</feature>
<dbReference type="SUPFAM" id="SSF82919">
    <property type="entry name" value="Zn-finger domain of Sec23/24"/>
    <property type="match status" value="1"/>
</dbReference>
<dbReference type="InterPro" id="IPR006895">
    <property type="entry name" value="Znf_Sec23_Sec24"/>
</dbReference>
<dbReference type="Pfam" id="PF08033">
    <property type="entry name" value="Sec23_BS"/>
    <property type="match status" value="1"/>
</dbReference>
<name>A0A9P7Y3G2_9FUNG</name>
<dbReference type="InterPro" id="IPR036175">
    <property type="entry name" value="Sec23/24_helical_dom_sf"/>
</dbReference>
<dbReference type="Pfam" id="PF04815">
    <property type="entry name" value="Sec23_helical"/>
    <property type="match status" value="1"/>
</dbReference>
<dbReference type="SUPFAM" id="SSF53300">
    <property type="entry name" value="vWA-like"/>
    <property type="match status" value="1"/>
</dbReference>
<evidence type="ECO:0000256" key="1">
    <source>
        <dbReference type="ARBA" id="ARBA00008334"/>
    </source>
</evidence>
<feature type="domain" description="Gelsolin-like" evidence="5">
    <location>
        <begin position="1660"/>
        <end position="1727"/>
    </location>
</feature>
<evidence type="ECO:0000259" key="6">
    <source>
        <dbReference type="Pfam" id="PF04810"/>
    </source>
</evidence>
<comment type="caution">
    <text evidence="10">The sequence shown here is derived from an EMBL/GenBank/DDBJ whole genome shotgun (WGS) entry which is preliminary data.</text>
</comment>
<dbReference type="InterPro" id="IPR036174">
    <property type="entry name" value="Znf_Sec23_Sec24_sf"/>
</dbReference>
<evidence type="ECO:0000256" key="2">
    <source>
        <dbReference type="ARBA" id="ARBA00022448"/>
    </source>
</evidence>
<organism evidence="10 11">
    <name type="scientific">Linnemannia hyalina</name>
    <dbReference type="NCBI Taxonomy" id="64524"/>
    <lineage>
        <taxon>Eukaryota</taxon>
        <taxon>Fungi</taxon>
        <taxon>Fungi incertae sedis</taxon>
        <taxon>Mucoromycota</taxon>
        <taxon>Mortierellomycotina</taxon>
        <taxon>Mortierellomycetes</taxon>
        <taxon>Mortierellales</taxon>
        <taxon>Mortierellaceae</taxon>
        <taxon>Linnemannia</taxon>
    </lineage>
</organism>
<sequence>MVLASKLPLPDECIDLIVAYLVDQRQALHALVLSSQKLFQRAAPVLYRSPFQLIERSSRWSRDEKEKRSTDLLALLLTSRLPQRDIHVQTTPPTIIRTSTAAPVTTSTARPATPLDIRRYHQLQVQQYQRQQQQQQAIATVDYLRFFTQQYHVNLWRLLAHLRILAHGNSALLLDDKKSMSDLQTDVSHLLVQYCPEDVKVVGQPIARIPVLLVPHLQELRNLVRLELSEIPYGCKIEPVLEFIRVHDAVHSTLKEIKIKGGEDLNHHLEPTHKQLVRLVQAMRTAQVVDARHWREAILVLDDIPVDCLRTLILGLADMPPNYISASGYLQRCAYLEELRMPVQEDKLFAWAVLERKKLKLDHRPTLSRSNSAFTSATSTLPYAPWISPPSPWQWGQHQHHYQEWSSLDQPYGVPRMRSLELFGDDQVLMPAVQDAVDAFRETLESLKVMSMATMSKESIYATVPLNWSWPLSKLSILDLEGEAALAFEFSALLHCPALITLRLSLPPYFHSSSEDDQILDELKVKMPQICLATRLLDLELLGKWPVSDELLQKLTRSMTRLTQLDIVSCLGYTIEGVLNLIGSLGQLERLAISKWLCTRQPAWRQAMRALNPRLDLQQQPRPYYPGQGQPPPPQHPGQQSPYGAPANSQQQQYQQQQQQHQQPLKPPGGPYGNVRPGGLQPGTQAIRPGPGQMSPGVRPMPPGAGAPARPPNVAPPHQQQQQHPYTGGRPVGPPGVKPPAGVRPPLNQQVRTDAPLQAGMATAAPHHPNPAHAQTPTPITTPATQSQSPPRPQMPGFPHNAAPPPGQQQQPYQQQQYPPYSQQQQQQQQQPTPPLANQQGGGGPNGLNAQMSALSVGANNAVDAPGYNQIPPQGPPMQAEAAKPKTGARAKRVFASDPSAPSASAGMAPPLPAIPQPGMETQNYGQQLNQGPSQQQPGYPQHQQPNAPHQQQQQQQQQPPYLAQQQQHQQPHLAHQQPHLAQPQQPLYGQQQPMNQSQQFRPQAPVQPAPRPRIDPDQIPSPVAVQEADQEEWDQKPFVTSLRTSPTPLASTDFTAIDGGNCNPRFFRMTTYNLPNTEDLLNTSQLPMGLVIQPLAQLRADEAPIETVDFGDAGPARCRRCNAYINPYMIFTNGGQRFVCNMCLFENDVDPGYFCNLDMNGRRCDLDQRPELRNGTIEFAVPKEYWNKTPAAAAYVFAIDVSWNSVQSGMLHRCVTGIKEAIWDPNGVSKLAPGAKIGFLTYDRTVHFYNLSPTLEQAQMMVVPDVSDVFVPLSEGFLVDPQTSQSLVESMLDMLPQLFAENKITEAVIGAVVQSVRMALESRGGKLIVFQTSLPMSGPGALRHRDELKLYGTEKEKTLYAPQDDFYKKLAESCVDAGFSIDLFLFPNAYVDVATLGCLSTITGGETHMFTNFNADRDGVKLAGEINRLVTRPFGFNALMRVRCSTGLRVAEHFGNFHMKNSTDLEIAGLDSEKAYGVLVKHDGKLDEKTEASFQVALLYTTADGRRRVRVHNFSTPVTTLLGNVFRWADMDTTINFLSKGAIAQALSKPLNEVREALTDKCVKILSAYRRNCASSTAPGQLILPESFKLFPLYTLSLLKSKTLRGGRDINSDLRVYQMRMLKSMGVSESIVFFYPRMITVHAMDERVGVMDANGRVFLPQLVRVSYARLNSAGAYMLENGQRLFLWLGREIDQQFLQDVFGVQTLDEVDSSLRFLPELDTQTSSQLRMIRTYMQAQRPKYLDLTIVRQGKDQAELDFSNLLVEDKNNEAMSYVDYLPTIHRMIQTEVTTRPHEVHTGIWSHR</sequence>
<proteinExistence type="inferred from homology"/>
<evidence type="ECO:0000313" key="11">
    <source>
        <dbReference type="Proteomes" id="UP000707451"/>
    </source>
</evidence>
<dbReference type="SUPFAM" id="SSF81995">
    <property type="entry name" value="beta-sandwich domain of Sec23/24"/>
    <property type="match status" value="1"/>
</dbReference>
<dbReference type="EMBL" id="JAHRHY010000002">
    <property type="protein sequence ID" value="KAG9071407.1"/>
    <property type="molecule type" value="Genomic_DNA"/>
</dbReference>
<dbReference type="GO" id="GO:0090110">
    <property type="term" value="P:COPII-coated vesicle cargo loading"/>
    <property type="evidence" value="ECO:0007669"/>
    <property type="project" value="TreeGrafter"/>
</dbReference>
<keyword evidence="11" id="KW-1185">Reference proteome</keyword>
<dbReference type="GO" id="GO:0030127">
    <property type="term" value="C:COPII vesicle coat"/>
    <property type="evidence" value="ECO:0007669"/>
    <property type="project" value="InterPro"/>
</dbReference>
<dbReference type="GO" id="GO:0000149">
    <property type="term" value="F:SNARE binding"/>
    <property type="evidence" value="ECO:0007669"/>
    <property type="project" value="TreeGrafter"/>
</dbReference>
<dbReference type="Gene3D" id="3.40.50.410">
    <property type="entry name" value="von Willebrand factor, type A domain"/>
    <property type="match status" value="1"/>
</dbReference>
<gene>
    <name evidence="10" type="primary">SFB3_1</name>
    <name evidence="10" type="ORF">KI688_005618</name>
</gene>
<dbReference type="Proteomes" id="UP000707451">
    <property type="component" value="Unassembled WGS sequence"/>
</dbReference>
<evidence type="ECO:0000259" key="7">
    <source>
        <dbReference type="Pfam" id="PF04811"/>
    </source>
</evidence>
<dbReference type="OrthoDB" id="49016at2759"/>
<feature type="compositionally biased region" description="Low complexity" evidence="4">
    <location>
        <begin position="808"/>
        <end position="839"/>
    </location>
</feature>
<feature type="compositionally biased region" description="Low complexity" evidence="4">
    <location>
        <begin position="926"/>
        <end position="1005"/>
    </location>
</feature>
<feature type="compositionally biased region" description="Low complexity" evidence="4">
    <location>
        <begin position="762"/>
        <end position="789"/>
    </location>
</feature>
<dbReference type="SUPFAM" id="SSF82754">
    <property type="entry name" value="C-terminal, gelsolin-like domain of Sec23/24"/>
    <property type="match status" value="1"/>
</dbReference>
<dbReference type="CDD" id="cd01479">
    <property type="entry name" value="Sec24-like"/>
    <property type="match status" value="1"/>
</dbReference>
<dbReference type="Pfam" id="PF00626">
    <property type="entry name" value="Gelsolin"/>
    <property type="match status" value="1"/>
</dbReference>
<evidence type="ECO:0000259" key="9">
    <source>
        <dbReference type="Pfam" id="PF08033"/>
    </source>
</evidence>
<evidence type="ECO:0000259" key="8">
    <source>
        <dbReference type="Pfam" id="PF04815"/>
    </source>
</evidence>
<keyword evidence="2" id="KW-0813">Transport</keyword>
<dbReference type="Gene3D" id="3.80.10.10">
    <property type="entry name" value="Ribonuclease Inhibitor"/>
    <property type="match status" value="1"/>
</dbReference>
<dbReference type="Pfam" id="PF04811">
    <property type="entry name" value="Sec23_trunk"/>
    <property type="match status" value="1"/>
</dbReference>
<protein>
    <submittedName>
        <fullName evidence="10">COPII coat Sec23p-Sfb3p heterodimer component</fullName>
    </submittedName>
</protein>
<dbReference type="Gene3D" id="3.40.20.10">
    <property type="entry name" value="Severin"/>
    <property type="match status" value="1"/>
</dbReference>
<reference evidence="10" key="1">
    <citation type="submission" date="2021-06" db="EMBL/GenBank/DDBJ databases">
        <title>Genome Sequence of Mortierella hyaline Strain SCG-10, a Cold-Adapted, Nitrate-Reducing Fungus Isolated from Soil in Minnesota, USA.</title>
        <authorList>
            <person name="Aldossari N."/>
        </authorList>
    </citation>
    <scope>NUCLEOTIDE SEQUENCE</scope>
    <source>
        <strain evidence="10">SCG-10</strain>
    </source>
</reference>
<dbReference type="InterPro" id="IPR012990">
    <property type="entry name" value="Beta-sandwich_Sec23_24"/>
</dbReference>
<feature type="compositionally biased region" description="Low complexity" evidence="4">
    <location>
        <begin position="716"/>
        <end position="729"/>
    </location>
</feature>
<accession>A0A9P7Y3G2</accession>
<comment type="similarity">
    <text evidence="1">Belongs to the SEC23/SEC24 family. SEC24 subfamily.</text>
</comment>
<dbReference type="InterPro" id="IPR032675">
    <property type="entry name" value="LRR_dom_sf"/>
</dbReference>
<feature type="compositionally biased region" description="Pro residues" evidence="4">
    <location>
        <begin position="699"/>
        <end position="715"/>
    </location>
</feature>
<feature type="domain" description="Sec23/Sec24 trunk" evidence="7">
    <location>
        <begin position="1192"/>
        <end position="1430"/>
    </location>
</feature>
<dbReference type="Pfam" id="PF04810">
    <property type="entry name" value="zf-Sec23_Sec24"/>
    <property type="match status" value="1"/>
</dbReference>
<feature type="compositionally biased region" description="Low complexity" evidence="4">
    <location>
        <begin position="618"/>
        <end position="628"/>
    </location>
</feature>
<feature type="domain" description="Sec23/Sec24 beta-sandwich" evidence="9">
    <location>
        <begin position="1436"/>
        <end position="1520"/>
    </location>
</feature>
<dbReference type="GO" id="GO:0008270">
    <property type="term" value="F:zinc ion binding"/>
    <property type="evidence" value="ECO:0007669"/>
    <property type="project" value="InterPro"/>
</dbReference>
<dbReference type="GO" id="GO:0006886">
    <property type="term" value="P:intracellular protein transport"/>
    <property type="evidence" value="ECO:0007669"/>
    <property type="project" value="InterPro"/>
</dbReference>
<dbReference type="SUPFAM" id="SSF81811">
    <property type="entry name" value="Helical domain of Sec23/24"/>
    <property type="match status" value="1"/>
</dbReference>
<dbReference type="Gene3D" id="2.30.30.380">
    <property type="entry name" value="Zn-finger domain of Sec23/24"/>
    <property type="match status" value="1"/>
</dbReference>
<evidence type="ECO:0000256" key="4">
    <source>
        <dbReference type="SAM" id="MobiDB-lite"/>
    </source>
</evidence>
<dbReference type="InterPro" id="IPR029006">
    <property type="entry name" value="ADF-H/Gelsolin-like_dom_sf"/>
</dbReference>
<feature type="compositionally biased region" description="Low complexity" evidence="4">
    <location>
        <begin position="637"/>
        <end position="663"/>
    </location>
</feature>
<dbReference type="GO" id="GO:0070971">
    <property type="term" value="C:endoplasmic reticulum exit site"/>
    <property type="evidence" value="ECO:0007669"/>
    <property type="project" value="TreeGrafter"/>
</dbReference>
<feature type="compositionally biased region" description="Pro residues" evidence="4">
    <location>
        <begin position="790"/>
        <end position="807"/>
    </location>
</feature>
<dbReference type="InterPro" id="IPR041742">
    <property type="entry name" value="Sec24-like_trunk_dom"/>
</dbReference>
<feature type="compositionally biased region" description="Low complexity" evidence="4">
    <location>
        <begin position="896"/>
        <end position="909"/>
    </location>
</feature>
<dbReference type="Gene3D" id="1.20.120.730">
    <property type="entry name" value="Sec23/Sec24 helical domain"/>
    <property type="match status" value="1"/>
</dbReference>
<feature type="region of interest" description="Disordered" evidence="4">
    <location>
        <begin position="618"/>
        <end position="1036"/>
    </location>
</feature>
<dbReference type="InterPro" id="IPR007123">
    <property type="entry name" value="Gelsolin-like_dom"/>
</dbReference>
<dbReference type="PANTHER" id="PTHR13803:SF4">
    <property type="entry name" value="SECRETORY 24CD, ISOFORM C"/>
    <property type="match status" value="1"/>
</dbReference>
<evidence type="ECO:0000313" key="10">
    <source>
        <dbReference type="EMBL" id="KAG9071407.1"/>
    </source>
</evidence>
<evidence type="ECO:0000259" key="5">
    <source>
        <dbReference type="Pfam" id="PF00626"/>
    </source>
</evidence>
<dbReference type="InterPro" id="IPR050550">
    <property type="entry name" value="SEC23_SEC24_subfamily"/>
</dbReference>
<dbReference type="InterPro" id="IPR006896">
    <property type="entry name" value="Sec23/24_trunk_dom"/>
</dbReference>